<organism evidence="5 6">
    <name type="scientific">Pontiella agarivorans</name>
    <dbReference type="NCBI Taxonomy" id="3038953"/>
    <lineage>
        <taxon>Bacteria</taxon>
        <taxon>Pseudomonadati</taxon>
        <taxon>Kiritimatiellota</taxon>
        <taxon>Kiritimatiellia</taxon>
        <taxon>Kiritimatiellales</taxon>
        <taxon>Pontiellaceae</taxon>
        <taxon>Pontiella</taxon>
    </lineage>
</organism>
<accession>A0ABU5MX52</accession>
<dbReference type="Proteomes" id="UP001290861">
    <property type="component" value="Unassembled WGS sequence"/>
</dbReference>
<evidence type="ECO:0000256" key="1">
    <source>
        <dbReference type="ARBA" id="ARBA00004442"/>
    </source>
</evidence>
<keyword evidence="2" id="KW-0472">Membrane</keyword>
<keyword evidence="6" id="KW-1185">Reference proteome</keyword>
<evidence type="ECO:0000259" key="4">
    <source>
        <dbReference type="Pfam" id="PF00593"/>
    </source>
</evidence>
<sequence length="191" mass="20989">MAICRCTPSALPRPIVISRVAATTAANIPRPIFQSPETKPRVDLIYGFSVDGGLACQIGRKDSFPDNNTDKDLGQVAPLKGKLALNYDKDNLWNKEATGLFGTIEWVHSAAAENIDTDAGEQELSAWDIMNLRAGFRFKSYTLNAGVDNVFDRAYTKANSYEWDVISGAASTPAIVNEPGRFFYASLVYTW</sequence>
<comment type="caution">
    <text evidence="5">The sequence shown here is derived from an EMBL/GenBank/DDBJ whole genome shotgun (WGS) entry which is preliminary data.</text>
</comment>
<reference evidence="5 6" key="1">
    <citation type="journal article" date="2024" name="Appl. Environ. Microbiol.">
        <title>Pontiella agarivorans sp. nov., a novel marine anaerobic bacterium capable of degrading macroalgal polysaccharides and fixing nitrogen.</title>
        <authorList>
            <person name="Liu N."/>
            <person name="Kivenson V."/>
            <person name="Peng X."/>
            <person name="Cui Z."/>
            <person name="Lankiewicz T.S."/>
            <person name="Gosselin K.M."/>
            <person name="English C.J."/>
            <person name="Blair E.M."/>
            <person name="O'Malley M.A."/>
            <person name="Valentine D.L."/>
        </authorList>
    </citation>
    <scope>NUCLEOTIDE SEQUENCE [LARGE SCALE GENOMIC DNA]</scope>
    <source>
        <strain evidence="5 6">NLcol2</strain>
    </source>
</reference>
<dbReference type="RefSeq" id="WP_322608590.1">
    <property type="nucleotide sequence ID" value="NZ_JARVCO010000010.1"/>
</dbReference>
<keyword evidence="5" id="KW-0675">Receptor</keyword>
<dbReference type="InterPro" id="IPR036942">
    <property type="entry name" value="Beta-barrel_TonB_sf"/>
</dbReference>
<feature type="domain" description="TonB-dependent receptor-like beta-barrel" evidence="4">
    <location>
        <begin position="64"/>
        <end position="150"/>
    </location>
</feature>
<evidence type="ECO:0000313" key="6">
    <source>
        <dbReference type="Proteomes" id="UP001290861"/>
    </source>
</evidence>
<protein>
    <submittedName>
        <fullName evidence="5">TonB-dependent receptor</fullName>
    </submittedName>
</protein>
<proteinExistence type="predicted"/>
<dbReference type="Gene3D" id="2.40.170.20">
    <property type="entry name" value="TonB-dependent receptor, beta-barrel domain"/>
    <property type="match status" value="1"/>
</dbReference>
<dbReference type="Pfam" id="PF00593">
    <property type="entry name" value="TonB_dep_Rec_b-barrel"/>
    <property type="match status" value="1"/>
</dbReference>
<evidence type="ECO:0000256" key="2">
    <source>
        <dbReference type="ARBA" id="ARBA00023136"/>
    </source>
</evidence>
<keyword evidence="3" id="KW-0998">Cell outer membrane</keyword>
<dbReference type="InterPro" id="IPR000531">
    <property type="entry name" value="Beta-barrel_TonB"/>
</dbReference>
<dbReference type="EMBL" id="JARVCO010000010">
    <property type="protein sequence ID" value="MDZ8118793.1"/>
    <property type="molecule type" value="Genomic_DNA"/>
</dbReference>
<comment type="subcellular location">
    <subcellularLocation>
        <location evidence="1">Cell outer membrane</location>
    </subcellularLocation>
</comment>
<dbReference type="SUPFAM" id="SSF56935">
    <property type="entry name" value="Porins"/>
    <property type="match status" value="1"/>
</dbReference>
<gene>
    <name evidence="5" type="ORF">P9H32_09140</name>
</gene>
<evidence type="ECO:0000313" key="5">
    <source>
        <dbReference type="EMBL" id="MDZ8118793.1"/>
    </source>
</evidence>
<name>A0ABU5MX52_9BACT</name>
<evidence type="ECO:0000256" key="3">
    <source>
        <dbReference type="ARBA" id="ARBA00023237"/>
    </source>
</evidence>